<keyword evidence="2" id="KW-1185">Reference proteome</keyword>
<reference evidence="1" key="1">
    <citation type="submission" date="2022-06" db="EMBL/GenBank/DDBJ databases">
        <authorList>
            <person name="Legras J.-L."/>
            <person name="Devillers H."/>
            <person name="Grondin C."/>
        </authorList>
    </citation>
    <scope>NUCLEOTIDE SEQUENCE</scope>
    <source>
        <strain evidence="1">CLIB 1444</strain>
    </source>
</reference>
<evidence type="ECO:0000313" key="2">
    <source>
        <dbReference type="Proteomes" id="UP001152531"/>
    </source>
</evidence>
<comment type="caution">
    <text evidence="1">The sequence shown here is derived from an EMBL/GenBank/DDBJ whole genome shotgun (WGS) entry which is preliminary data.</text>
</comment>
<protein>
    <submittedName>
        <fullName evidence="1">Transcriptional regulator Cbf1p</fullName>
    </submittedName>
</protein>
<accession>A0ACA9Y4Y3</accession>
<organism evidence="1 2">
    <name type="scientific">[Candida] jaroonii</name>
    <dbReference type="NCBI Taxonomy" id="467808"/>
    <lineage>
        <taxon>Eukaryota</taxon>
        <taxon>Fungi</taxon>
        <taxon>Dikarya</taxon>
        <taxon>Ascomycota</taxon>
        <taxon>Saccharomycotina</taxon>
        <taxon>Pichiomycetes</taxon>
        <taxon>Debaryomycetaceae</taxon>
        <taxon>Yamadazyma</taxon>
    </lineage>
</organism>
<dbReference type="Proteomes" id="UP001152531">
    <property type="component" value="Unassembled WGS sequence"/>
</dbReference>
<name>A0ACA9Y4Y3_9ASCO</name>
<dbReference type="EMBL" id="CALSDN010000003">
    <property type="protein sequence ID" value="CAH6720069.1"/>
    <property type="molecule type" value="Genomic_DNA"/>
</dbReference>
<proteinExistence type="predicted"/>
<sequence>MSKRVNEMENGGLDKKMKTDNIDSQLLNHNKNDNAAEVEDKGSLAASVARLDEENMNESMMGLQQSSKPIHGSEEWHKQRKENHKNVERRRRESINAGIKELASLIPTSDTNKSQILQRAVEYIKRLKENETNNIEKWTLEKLLTEQAVTELDNSNQKLKAELEKCYIEIENYKRLLEKK</sequence>
<evidence type="ECO:0000313" key="1">
    <source>
        <dbReference type="EMBL" id="CAH6720069.1"/>
    </source>
</evidence>
<gene>
    <name evidence="1" type="ORF">CLIB1444_03S03708</name>
</gene>